<dbReference type="EMBL" id="JAWZYT010001429">
    <property type="protein sequence ID" value="KAK4312262.1"/>
    <property type="molecule type" value="Genomic_DNA"/>
</dbReference>
<feature type="region of interest" description="Disordered" evidence="1">
    <location>
        <begin position="149"/>
        <end position="217"/>
    </location>
</feature>
<feature type="transmembrane region" description="Helical" evidence="2">
    <location>
        <begin position="37"/>
        <end position="55"/>
    </location>
</feature>
<organism evidence="3 4">
    <name type="scientific">Petrolisthes manimaculis</name>
    <dbReference type="NCBI Taxonomy" id="1843537"/>
    <lineage>
        <taxon>Eukaryota</taxon>
        <taxon>Metazoa</taxon>
        <taxon>Ecdysozoa</taxon>
        <taxon>Arthropoda</taxon>
        <taxon>Crustacea</taxon>
        <taxon>Multicrustacea</taxon>
        <taxon>Malacostraca</taxon>
        <taxon>Eumalacostraca</taxon>
        <taxon>Eucarida</taxon>
        <taxon>Decapoda</taxon>
        <taxon>Pleocyemata</taxon>
        <taxon>Anomura</taxon>
        <taxon>Galatheoidea</taxon>
        <taxon>Porcellanidae</taxon>
        <taxon>Petrolisthes</taxon>
    </lineage>
</organism>
<evidence type="ECO:0000256" key="2">
    <source>
        <dbReference type="SAM" id="Phobius"/>
    </source>
</evidence>
<comment type="caution">
    <text evidence="3">The sequence shown here is derived from an EMBL/GenBank/DDBJ whole genome shotgun (WGS) entry which is preliminary data.</text>
</comment>
<evidence type="ECO:0000256" key="1">
    <source>
        <dbReference type="SAM" id="MobiDB-lite"/>
    </source>
</evidence>
<keyword evidence="2" id="KW-0812">Transmembrane</keyword>
<keyword evidence="2" id="KW-0472">Membrane</keyword>
<keyword evidence="4" id="KW-1185">Reference proteome</keyword>
<feature type="compositionally biased region" description="Polar residues" evidence="1">
    <location>
        <begin position="157"/>
        <end position="195"/>
    </location>
</feature>
<gene>
    <name evidence="3" type="ORF">Pmani_016292</name>
</gene>
<dbReference type="Proteomes" id="UP001292094">
    <property type="component" value="Unassembled WGS sequence"/>
</dbReference>
<accession>A0AAE1PSK6</accession>
<keyword evidence="2" id="KW-1133">Transmembrane helix</keyword>
<evidence type="ECO:0000313" key="3">
    <source>
        <dbReference type="EMBL" id="KAK4312262.1"/>
    </source>
</evidence>
<sequence length="217" mass="24432">MPLFWHVVPGLAYLQHREYKQCVNGWTTSRRQVADDVFFYLTSFMLLVIPFILFLPRVSRQGNKHHNKRVASPFPNNDSHPFPGLAYIFQFLEAKWFGSNLYEHSFSTESLFRCNDAELRMDTFCLDTSYKPLNFSALSLKKVDGMESPEFDVQGSPEVNVQGSPEVNVQGSPEVNVQGSPEVNVQGSPEVNVQGSPEVDVQGSPEVNVQGSPKFDV</sequence>
<dbReference type="AlphaFoldDB" id="A0AAE1PSK6"/>
<reference evidence="3" key="1">
    <citation type="submission" date="2023-11" db="EMBL/GenBank/DDBJ databases">
        <title>Genome assemblies of two species of porcelain crab, Petrolisthes cinctipes and Petrolisthes manimaculis (Anomura: Porcellanidae).</title>
        <authorList>
            <person name="Angst P."/>
        </authorList>
    </citation>
    <scope>NUCLEOTIDE SEQUENCE</scope>
    <source>
        <strain evidence="3">PB745_02</strain>
        <tissue evidence="3">Gill</tissue>
    </source>
</reference>
<evidence type="ECO:0000313" key="4">
    <source>
        <dbReference type="Proteomes" id="UP001292094"/>
    </source>
</evidence>
<protein>
    <submittedName>
        <fullName evidence="3">Uncharacterized protein</fullName>
    </submittedName>
</protein>
<name>A0AAE1PSK6_9EUCA</name>
<proteinExistence type="predicted"/>